<accession>A0A5C4MV48</accession>
<dbReference type="PANTHER" id="PTHR42951:SF22">
    <property type="entry name" value="METALLO BETA-LACTAMASE SUPERFAMILY LIPOPROTEIN"/>
    <property type="match status" value="1"/>
</dbReference>
<proteinExistence type="predicted"/>
<dbReference type="RefSeq" id="WP_139105574.1">
    <property type="nucleotide sequence ID" value="NZ_VDFR01000032.1"/>
</dbReference>
<dbReference type="Proteomes" id="UP000306740">
    <property type="component" value="Unassembled WGS sequence"/>
</dbReference>
<reference evidence="3 4" key="1">
    <citation type="submission" date="2019-05" db="EMBL/GenBank/DDBJ databases">
        <title>Mumia sp. nov., isolated from the intestinal contents of plateau pika (Ochotona curzoniae) in the Qinghai-Tibet plateau of China.</title>
        <authorList>
            <person name="Tian Z."/>
        </authorList>
    </citation>
    <scope>NUCLEOTIDE SEQUENCE [LARGE SCALE GENOMIC DNA]</scope>
    <source>
        <strain evidence="4">527</strain>
        <strain evidence="3">Z527</strain>
    </source>
</reference>
<dbReference type="EMBL" id="VDFR01000032">
    <property type="protein sequence ID" value="TNC48838.1"/>
    <property type="molecule type" value="Genomic_DNA"/>
</dbReference>
<evidence type="ECO:0000313" key="3">
    <source>
        <dbReference type="EMBL" id="TNC48838.1"/>
    </source>
</evidence>
<dbReference type="InterPro" id="IPR036866">
    <property type="entry name" value="RibonucZ/Hydroxyglut_hydro"/>
</dbReference>
<protein>
    <submittedName>
        <fullName evidence="3">MBL fold metallo-hydrolase</fullName>
    </submittedName>
</protein>
<comment type="caution">
    <text evidence="3">The sequence shown here is derived from an EMBL/GenBank/DDBJ whole genome shotgun (WGS) entry which is preliminary data.</text>
</comment>
<dbReference type="CDD" id="cd06262">
    <property type="entry name" value="metallo-hydrolase-like_MBL-fold"/>
    <property type="match status" value="1"/>
</dbReference>
<name>A0A5C4MV48_9ACTN</name>
<feature type="domain" description="Metallo-beta-lactamase" evidence="1">
    <location>
        <begin position="18"/>
        <end position="203"/>
    </location>
</feature>
<dbReference type="Pfam" id="PF00753">
    <property type="entry name" value="Lactamase_B"/>
    <property type="match status" value="1"/>
</dbReference>
<dbReference type="InterPro" id="IPR050855">
    <property type="entry name" value="NDM-1-like"/>
</dbReference>
<evidence type="ECO:0000259" key="1">
    <source>
        <dbReference type="SMART" id="SM00849"/>
    </source>
</evidence>
<dbReference type="GO" id="GO:0016787">
    <property type="term" value="F:hydrolase activity"/>
    <property type="evidence" value="ECO:0007669"/>
    <property type="project" value="UniProtKB-KW"/>
</dbReference>
<dbReference type="OrthoDB" id="3813329at2"/>
<keyword evidence="3" id="KW-0378">Hydrolase</keyword>
<sequence>MIEVAPGVLVATHAFCATTTTVVVGADGRECLIVDPGVTSVEIDTLATELASRGLTVTGAFSTHPHWDHLLWRPSLGDAPRWATAHGAQRAEAVEDENARKAEGSLPGVDTSGLGRVSPLAPGVTVLPWAARSIRVLEHRAHAVGHAALLVEDAGVLVAGDMLSDVEPPLLDLDATDPWGDYAEAIAMFTAVAREVSLVVPGHGEVGDHDELVRRIMADRLYLDSLRTGASTDPRLVGAADWLRAEHDAAVARFRT</sequence>
<dbReference type="Gene3D" id="3.60.15.10">
    <property type="entry name" value="Ribonuclease Z/Hydroxyacylglutathione hydrolase-like"/>
    <property type="match status" value="1"/>
</dbReference>
<dbReference type="AlphaFoldDB" id="A0A5C4MV48"/>
<dbReference type="SMART" id="SM00849">
    <property type="entry name" value="Lactamase_B"/>
    <property type="match status" value="1"/>
</dbReference>
<evidence type="ECO:0000313" key="4">
    <source>
        <dbReference type="Proteomes" id="UP000306740"/>
    </source>
</evidence>
<dbReference type="EMBL" id="VDFR01000181">
    <property type="protein sequence ID" value="TNC32996.1"/>
    <property type="molecule type" value="Genomic_DNA"/>
</dbReference>
<gene>
    <name evidence="3" type="ORF">FHE65_06625</name>
    <name evidence="2" type="ORF">FHE65_29775</name>
</gene>
<evidence type="ECO:0000313" key="2">
    <source>
        <dbReference type="EMBL" id="TNC32996.1"/>
    </source>
</evidence>
<organism evidence="3 4">
    <name type="scientific">Mumia zhuanghuii</name>
    <dbReference type="NCBI Taxonomy" id="2585211"/>
    <lineage>
        <taxon>Bacteria</taxon>
        <taxon>Bacillati</taxon>
        <taxon>Actinomycetota</taxon>
        <taxon>Actinomycetes</taxon>
        <taxon>Propionibacteriales</taxon>
        <taxon>Nocardioidaceae</taxon>
        <taxon>Mumia</taxon>
    </lineage>
</organism>
<dbReference type="SUPFAM" id="SSF56281">
    <property type="entry name" value="Metallo-hydrolase/oxidoreductase"/>
    <property type="match status" value="1"/>
</dbReference>
<dbReference type="InterPro" id="IPR001279">
    <property type="entry name" value="Metallo-B-lactamas"/>
</dbReference>
<dbReference type="PANTHER" id="PTHR42951">
    <property type="entry name" value="METALLO-BETA-LACTAMASE DOMAIN-CONTAINING"/>
    <property type="match status" value="1"/>
</dbReference>